<evidence type="ECO:0000256" key="1">
    <source>
        <dbReference type="SAM" id="Phobius"/>
    </source>
</evidence>
<feature type="transmembrane region" description="Helical" evidence="1">
    <location>
        <begin position="7"/>
        <end position="26"/>
    </location>
</feature>
<dbReference type="Proteomes" id="UP000752012">
    <property type="component" value="Unassembled WGS sequence"/>
</dbReference>
<dbReference type="InterPro" id="IPR009996">
    <property type="entry name" value="YycH"/>
</dbReference>
<keyword evidence="4" id="KW-1185">Reference proteome</keyword>
<dbReference type="CDD" id="cd15787">
    <property type="entry name" value="YycH_N"/>
    <property type="match status" value="1"/>
</dbReference>
<name>A0A969PQZ5_9BACI</name>
<evidence type="ECO:0000313" key="3">
    <source>
        <dbReference type="EMBL" id="NJP37950.1"/>
    </source>
</evidence>
<reference evidence="3 4" key="1">
    <citation type="submission" date="2020-03" db="EMBL/GenBank/DDBJ databases">
        <title>Assessment of the enzymatic potential of alkaline-tolerant lipase obtained from Bacillus luteus H11 (technogenic soil) for the bioremediation of saline soils contaminated with petroleum substances.</title>
        <authorList>
            <person name="Kalwasinska A."/>
        </authorList>
    </citation>
    <scope>NUCLEOTIDE SEQUENCE [LARGE SCALE GENOMIC DNA]</scope>
    <source>
        <strain evidence="3 4">H11</strain>
    </source>
</reference>
<dbReference type="Gene3D" id="3.30.310.160">
    <property type="entry name" value="YycH protein, domain 2"/>
    <property type="match status" value="1"/>
</dbReference>
<sequence>MPFIENVKTFVLWAMILTSVVLTYLVSTYQPAYNVLDQGDNSYIEIEDIGETKSFTELLYPSQVISHSGEERSWVHPAGDNYLEIMETLQEFELEEMELTGSHHAPGVNRSFNGMELIFDEALEGDWLQYLVGIDDDMILIDRVDRIIVTETSGGTPSDVAIRFVDMEAEEVYQSPTSVTVSDLESFSQGIALEETEVEPRVLNEREDSNFQPVRYLPVEPVMERVFTYETTHIAPDGFIQTLFTDPDYVRQYFQEGEDSSYTDGTRMMDMTNRGAVLEYVRPDLTAGSQIPSQTIVRASQEFVNGHFGWTDDYYATSWTEGSNNDRASFTMHVQGMPIFDSNAAGASHYTIDVTRSGNEIIEYSRPMFQLEERPFDIDTNVELPPYSEVEAYIEDEMSAFPLEAVEDARVAYNMSRQNSIAVFEPVWFVYARGQWHQVDVAEESVTEEVLQDGLEQD</sequence>
<dbReference type="InterPro" id="IPR042274">
    <property type="entry name" value="YycH/YycI_2"/>
</dbReference>
<accession>A0A969PQZ5</accession>
<dbReference type="EMBL" id="JAATHJ010000014">
    <property type="protein sequence ID" value="NJP37950.1"/>
    <property type="molecule type" value="Genomic_DNA"/>
</dbReference>
<keyword evidence="1" id="KW-0812">Transmembrane</keyword>
<evidence type="ECO:0000313" key="4">
    <source>
        <dbReference type="Proteomes" id="UP000752012"/>
    </source>
</evidence>
<comment type="caution">
    <text evidence="3">The sequence shown here is derived from an EMBL/GenBank/DDBJ whole genome shotgun (WGS) entry which is preliminary data.</text>
</comment>
<dbReference type="Pfam" id="PF07435">
    <property type="entry name" value="YycH"/>
    <property type="match status" value="1"/>
</dbReference>
<keyword evidence="1" id="KW-1133">Transmembrane helix</keyword>
<organism evidence="3 4">
    <name type="scientific">Alkalicoccus luteus</name>
    <dbReference type="NCBI Taxonomy" id="1237094"/>
    <lineage>
        <taxon>Bacteria</taxon>
        <taxon>Bacillati</taxon>
        <taxon>Bacillota</taxon>
        <taxon>Bacilli</taxon>
        <taxon>Bacillales</taxon>
        <taxon>Bacillaceae</taxon>
        <taxon>Alkalicoccus</taxon>
    </lineage>
</organism>
<evidence type="ECO:0000259" key="2">
    <source>
        <dbReference type="Pfam" id="PF07435"/>
    </source>
</evidence>
<keyword evidence="1" id="KW-0472">Membrane</keyword>
<protein>
    <recommendedName>
        <fullName evidence="2">Regulatory protein YycH domain-containing protein</fullName>
    </recommendedName>
</protein>
<gene>
    <name evidence="3" type="ORF">HCN83_10185</name>
</gene>
<dbReference type="RefSeq" id="WP_168006960.1">
    <property type="nucleotide sequence ID" value="NZ_JAATHJ010000014.1"/>
</dbReference>
<proteinExistence type="predicted"/>
<feature type="domain" description="Regulatory protein YycH" evidence="2">
    <location>
        <begin position="5"/>
        <end position="443"/>
    </location>
</feature>
<dbReference type="AlphaFoldDB" id="A0A969PQZ5"/>